<proteinExistence type="predicted"/>
<evidence type="ECO:0000313" key="2">
    <source>
        <dbReference type="EMBL" id="KAG5636356.1"/>
    </source>
</evidence>
<gene>
    <name evidence="2" type="ORF">H0H81_008304</name>
</gene>
<comment type="caution">
    <text evidence="2">The sequence shown here is derived from an EMBL/GenBank/DDBJ whole genome shotgun (WGS) entry which is preliminary data.</text>
</comment>
<feature type="compositionally biased region" description="Basic and acidic residues" evidence="1">
    <location>
        <begin position="12"/>
        <end position="21"/>
    </location>
</feature>
<keyword evidence="3" id="KW-1185">Reference proteome</keyword>
<protein>
    <submittedName>
        <fullName evidence="2">Uncharacterized protein</fullName>
    </submittedName>
</protein>
<name>A0A9P7K353_9AGAR</name>
<accession>A0A9P7K353</accession>
<reference evidence="2" key="1">
    <citation type="submission" date="2021-02" db="EMBL/GenBank/DDBJ databases">
        <authorList>
            <person name="Nieuwenhuis M."/>
            <person name="Van De Peppel L.J.J."/>
        </authorList>
    </citation>
    <scope>NUCLEOTIDE SEQUENCE</scope>
    <source>
        <strain evidence="2">D49</strain>
    </source>
</reference>
<evidence type="ECO:0000256" key="1">
    <source>
        <dbReference type="SAM" id="MobiDB-lite"/>
    </source>
</evidence>
<feature type="region of interest" description="Disordered" evidence="1">
    <location>
        <begin position="105"/>
        <end position="126"/>
    </location>
</feature>
<evidence type="ECO:0000313" key="3">
    <source>
        <dbReference type="Proteomes" id="UP000717328"/>
    </source>
</evidence>
<organism evidence="2 3">
    <name type="scientific">Sphagnurus paluster</name>
    <dbReference type="NCBI Taxonomy" id="117069"/>
    <lineage>
        <taxon>Eukaryota</taxon>
        <taxon>Fungi</taxon>
        <taxon>Dikarya</taxon>
        <taxon>Basidiomycota</taxon>
        <taxon>Agaricomycotina</taxon>
        <taxon>Agaricomycetes</taxon>
        <taxon>Agaricomycetidae</taxon>
        <taxon>Agaricales</taxon>
        <taxon>Tricholomatineae</taxon>
        <taxon>Lyophyllaceae</taxon>
        <taxon>Sphagnurus</taxon>
    </lineage>
</organism>
<dbReference type="AlphaFoldDB" id="A0A9P7K353"/>
<sequence length="327" mass="36374">MPAFQPLNSAKRKSEYNDESSRKKIALDSAEEYWMVQWRKHKTWDGDAILVSTSSKATLYDSDGRTIAIGKVEWPLSEGKTFSIANKDIELDRPLSRNEYLSGRAFGSSSTTECENPPLQEKPTKQFVPPKINYSALPNREPTTARRDVPLQPIALTIASGNSPVKAKPADSHWTANWRKPQNKKHQTWDGDAYISLADGKLVMMSEEGKLMGSTPWKGDLLVSGYRTFIGGKEVELDNPVQASQLPDVIGSSNDNAHTDEAKLSKATDTFDRALESTSVVKFVAPTSFYGTPVKRKPKGPLHDPEAENAIVMKAPTKEHIRKFNKK</sequence>
<dbReference type="EMBL" id="JABCKI010005943">
    <property type="protein sequence ID" value="KAG5636356.1"/>
    <property type="molecule type" value="Genomic_DNA"/>
</dbReference>
<reference evidence="2" key="2">
    <citation type="submission" date="2021-10" db="EMBL/GenBank/DDBJ databases">
        <title>Phylogenomics reveals ancestral predisposition of the termite-cultivated fungus Termitomyces towards a domesticated lifestyle.</title>
        <authorList>
            <person name="Auxier B."/>
            <person name="Grum-Grzhimaylo A."/>
            <person name="Cardenas M.E."/>
            <person name="Lodge J.D."/>
            <person name="Laessoe T."/>
            <person name="Pedersen O."/>
            <person name="Smith M.E."/>
            <person name="Kuyper T.W."/>
            <person name="Franco-Molano E.A."/>
            <person name="Baroni T.J."/>
            <person name="Aanen D.K."/>
        </authorList>
    </citation>
    <scope>NUCLEOTIDE SEQUENCE</scope>
    <source>
        <strain evidence="2">D49</strain>
    </source>
</reference>
<dbReference type="Proteomes" id="UP000717328">
    <property type="component" value="Unassembled WGS sequence"/>
</dbReference>
<feature type="region of interest" description="Disordered" evidence="1">
    <location>
        <begin position="1"/>
        <end position="21"/>
    </location>
</feature>
<dbReference type="OrthoDB" id="413460at2759"/>